<reference evidence="2" key="2">
    <citation type="submission" date="2014-09" db="EMBL/GenBank/DDBJ databases">
        <authorList>
            <consortium name="NBRP consortium"/>
            <person name="Sawabe T."/>
            <person name="Meirelles P."/>
            <person name="Nakanishi M."/>
            <person name="Sayaka M."/>
            <person name="Hattori M."/>
            <person name="Ohkuma M."/>
        </authorList>
    </citation>
    <scope>NUCLEOTIDE SEQUENCE [LARGE SCALE GENOMIC DNA]</scope>
    <source>
        <strain evidence="2">JCM 19239</strain>
    </source>
</reference>
<accession>A0ABQ0JNI4</accession>
<evidence type="ECO:0000313" key="2">
    <source>
        <dbReference type="Proteomes" id="UP000029223"/>
    </source>
</evidence>
<protein>
    <submittedName>
        <fullName evidence="1">Uncharacterized protein</fullName>
    </submittedName>
</protein>
<gene>
    <name evidence="1" type="ORF">JCM19239_5741</name>
</gene>
<organism evidence="1 2">
    <name type="scientific">Vibrio variabilis</name>
    <dbReference type="NCBI Taxonomy" id="990271"/>
    <lineage>
        <taxon>Bacteria</taxon>
        <taxon>Pseudomonadati</taxon>
        <taxon>Pseudomonadota</taxon>
        <taxon>Gammaproteobacteria</taxon>
        <taxon>Vibrionales</taxon>
        <taxon>Vibrionaceae</taxon>
        <taxon>Vibrio</taxon>
    </lineage>
</organism>
<sequence>MVSPNASHLINIRINGEILSAQPFELFGNVNRIPTLKQYLTSLISVVQYPNAKKMLIGVANGFLL</sequence>
<evidence type="ECO:0000313" key="1">
    <source>
        <dbReference type="EMBL" id="GAL30309.1"/>
    </source>
</evidence>
<dbReference type="EMBL" id="BBMS01000090">
    <property type="protein sequence ID" value="GAL30309.1"/>
    <property type="molecule type" value="Genomic_DNA"/>
</dbReference>
<keyword evidence="2" id="KW-1185">Reference proteome</keyword>
<comment type="caution">
    <text evidence="1">The sequence shown here is derived from an EMBL/GenBank/DDBJ whole genome shotgun (WGS) entry which is preliminary data.</text>
</comment>
<dbReference type="Proteomes" id="UP000029223">
    <property type="component" value="Unassembled WGS sequence"/>
</dbReference>
<reference evidence="2" key="1">
    <citation type="submission" date="2014-09" db="EMBL/GenBank/DDBJ databases">
        <title>Vibrio variabilis JCM 19239. (C206) whole genome shotgun sequence.</title>
        <authorList>
            <person name="Sawabe T."/>
            <person name="Meirelles P."/>
            <person name="Nakanishi M."/>
            <person name="Sayaka M."/>
            <person name="Hattori M."/>
            <person name="Ohkuma M."/>
        </authorList>
    </citation>
    <scope>NUCLEOTIDE SEQUENCE [LARGE SCALE GENOMIC DNA]</scope>
    <source>
        <strain evidence="2">JCM 19239</strain>
    </source>
</reference>
<name>A0ABQ0JNI4_9VIBR</name>
<proteinExistence type="predicted"/>